<reference evidence="7 8" key="2">
    <citation type="journal article" date="2013" name="Environ. Sci. Technol.">
        <title>The 4-tert-butylphenol-utilizing bacterium Sphingobium fuliginis OMI can degrade bisphenols via phenolic ring hydroxylation and meta-cleavage pathway.</title>
        <authorList>
            <person name="Ogata Y."/>
            <person name="Goda S."/>
            <person name="Toyama T."/>
            <person name="Sei K."/>
            <person name="Ike M."/>
        </authorList>
    </citation>
    <scope>NUCLEOTIDE SEQUENCE [LARGE SCALE GENOMIC DNA]</scope>
    <source>
        <strain evidence="7 8">OMI</strain>
    </source>
</reference>
<proteinExistence type="inferred from homology"/>
<evidence type="ECO:0000313" key="7">
    <source>
        <dbReference type="EMBL" id="GAY22817.1"/>
    </source>
</evidence>
<dbReference type="GO" id="GO:0046872">
    <property type="term" value="F:metal ion binding"/>
    <property type="evidence" value="ECO:0007669"/>
    <property type="project" value="UniProtKB-KW"/>
</dbReference>
<organism evidence="7 8">
    <name type="scientific">Sphingobium fuliginis (strain ATCC 27551)</name>
    <dbReference type="NCBI Taxonomy" id="336203"/>
    <lineage>
        <taxon>Bacteria</taxon>
        <taxon>Pseudomonadati</taxon>
        <taxon>Pseudomonadota</taxon>
        <taxon>Alphaproteobacteria</taxon>
        <taxon>Sphingomonadales</taxon>
        <taxon>Sphingomonadaceae</taxon>
        <taxon>Sphingobium</taxon>
    </lineage>
</organism>
<keyword evidence="2" id="KW-0479">Metal-binding</keyword>
<dbReference type="Pfam" id="PF02668">
    <property type="entry name" value="TauD"/>
    <property type="match status" value="1"/>
</dbReference>
<keyword evidence="5" id="KW-0408">Iron</keyword>
<dbReference type="InterPro" id="IPR051323">
    <property type="entry name" value="AtsK-like"/>
</dbReference>
<sequence>MIGNAKVDGKSSGTMGNSEAQWHTDTWFYERPPAAALLHAIELPPEGGDTYFADMYGIYEQLPSALRKILEGRLIQSTTIFDGAGRVRTGQTAPDTDDIRLWAHMRHPIVRTHAESGRNCLYVGIDSHSSWIVGLPLDESAAILSEIFDFVRMPDFQFKQVWEDGDMIMWDNRCTMHRRDGWDGQYTRVMHRTTTLGERPFYRY</sequence>
<evidence type="ECO:0000256" key="3">
    <source>
        <dbReference type="ARBA" id="ARBA00022964"/>
    </source>
</evidence>
<evidence type="ECO:0000313" key="8">
    <source>
        <dbReference type="Proteomes" id="UP000221538"/>
    </source>
</evidence>
<dbReference type="AlphaFoldDB" id="A0A292ZH99"/>
<keyword evidence="4 7" id="KW-0560">Oxidoreductase</keyword>
<dbReference type="SUPFAM" id="SSF51197">
    <property type="entry name" value="Clavaminate synthase-like"/>
    <property type="match status" value="1"/>
</dbReference>
<dbReference type="PANTHER" id="PTHR30468:SF1">
    <property type="entry name" value="ALPHA-KETOGLUTARATE-DEPENDENT SULFONATE DIOXYGENASE"/>
    <property type="match status" value="1"/>
</dbReference>
<keyword evidence="3 7" id="KW-0223">Dioxygenase</keyword>
<reference evidence="7 8" key="1">
    <citation type="journal article" date="2013" name="Biodegradation">
        <title>Occurrence of 4-tert-butylphenol (4-t-BP) biodegradation in an aquatic sample caused by the presence of Spirodela polyrrhiza and isolation of a 4-t-BP-utilizing bacterium.</title>
        <authorList>
            <person name="Ogata Y."/>
            <person name="Toyama T."/>
            <person name="Yu N."/>
            <person name="Wang X."/>
            <person name="Sei K."/>
            <person name="Ike M."/>
        </authorList>
    </citation>
    <scope>NUCLEOTIDE SEQUENCE [LARGE SCALE GENOMIC DNA]</scope>
    <source>
        <strain evidence="7 8">OMI</strain>
    </source>
</reference>
<accession>A0A292ZH99</accession>
<evidence type="ECO:0000259" key="6">
    <source>
        <dbReference type="Pfam" id="PF02668"/>
    </source>
</evidence>
<dbReference type="Proteomes" id="UP000221538">
    <property type="component" value="Unassembled WGS sequence"/>
</dbReference>
<comment type="similarity">
    <text evidence="1">Belongs to the TfdA dioxygenase family.</text>
</comment>
<protein>
    <submittedName>
        <fullName evidence="7">Alpha-ketoglutarate-dependent taurine dioxygenase</fullName>
        <ecNumber evidence="7">1.14.11.17</ecNumber>
    </submittedName>
</protein>
<name>A0A292ZH99_SPHSA</name>
<evidence type="ECO:0000256" key="4">
    <source>
        <dbReference type="ARBA" id="ARBA00023002"/>
    </source>
</evidence>
<dbReference type="EC" id="1.14.11.17" evidence="7"/>
<evidence type="ECO:0000256" key="1">
    <source>
        <dbReference type="ARBA" id="ARBA00005896"/>
    </source>
</evidence>
<dbReference type="EMBL" id="BEWI01000032">
    <property type="protein sequence ID" value="GAY22817.1"/>
    <property type="molecule type" value="Genomic_DNA"/>
</dbReference>
<evidence type="ECO:0000256" key="5">
    <source>
        <dbReference type="ARBA" id="ARBA00023004"/>
    </source>
</evidence>
<dbReference type="Gene3D" id="3.60.130.10">
    <property type="entry name" value="Clavaminate synthase-like"/>
    <property type="match status" value="1"/>
</dbReference>
<dbReference type="GO" id="GO:0005737">
    <property type="term" value="C:cytoplasm"/>
    <property type="evidence" value="ECO:0007669"/>
    <property type="project" value="TreeGrafter"/>
</dbReference>
<dbReference type="GO" id="GO:0006790">
    <property type="term" value="P:sulfur compound metabolic process"/>
    <property type="evidence" value="ECO:0007669"/>
    <property type="project" value="TreeGrafter"/>
</dbReference>
<dbReference type="PANTHER" id="PTHR30468">
    <property type="entry name" value="ALPHA-KETOGLUTARATE-DEPENDENT SULFONATE DIOXYGENASE"/>
    <property type="match status" value="1"/>
</dbReference>
<dbReference type="InterPro" id="IPR042098">
    <property type="entry name" value="TauD-like_sf"/>
</dbReference>
<gene>
    <name evidence="7" type="ORF">SFOMI_3379</name>
</gene>
<feature type="domain" description="TauD/TfdA-like" evidence="6">
    <location>
        <begin position="11"/>
        <end position="194"/>
    </location>
</feature>
<dbReference type="GO" id="GO:0000908">
    <property type="term" value="F:taurine dioxygenase activity"/>
    <property type="evidence" value="ECO:0007669"/>
    <property type="project" value="UniProtKB-EC"/>
</dbReference>
<comment type="caution">
    <text evidence="7">The sequence shown here is derived from an EMBL/GenBank/DDBJ whole genome shotgun (WGS) entry which is preliminary data.</text>
</comment>
<evidence type="ECO:0000256" key="2">
    <source>
        <dbReference type="ARBA" id="ARBA00022723"/>
    </source>
</evidence>
<dbReference type="InterPro" id="IPR003819">
    <property type="entry name" value="TauD/TfdA-like"/>
</dbReference>